<proteinExistence type="inferred from homology"/>
<comment type="similarity">
    <text evidence="4">Belongs to the MCM family.</text>
</comment>
<dbReference type="SMART" id="SM00350">
    <property type="entry name" value="MCM"/>
    <property type="match status" value="1"/>
</dbReference>
<dbReference type="InterPro" id="IPR001208">
    <property type="entry name" value="MCM_dom"/>
</dbReference>
<protein>
    <submittedName>
        <fullName evidence="7">Minichromosomal maintenance complex subunit, putative</fullName>
    </submittedName>
</protein>
<dbReference type="GO" id="GO:0042555">
    <property type="term" value="C:MCM complex"/>
    <property type="evidence" value="ECO:0007669"/>
    <property type="project" value="TreeGrafter"/>
</dbReference>
<dbReference type="Gene3D" id="3.40.50.300">
    <property type="entry name" value="P-loop containing nucleotide triphosphate hydrolases"/>
    <property type="match status" value="1"/>
</dbReference>
<dbReference type="PROSITE" id="PS50051">
    <property type="entry name" value="MCM_2"/>
    <property type="match status" value="1"/>
</dbReference>
<evidence type="ECO:0000313" key="7">
    <source>
        <dbReference type="EMBL" id="CUG84640.1"/>
    </source>
</evidence>
<dbReference type="SUPFAM" id="SSF50249">
    <property type="entry name" value="Nucleic acid-binding proteins"/>
    <property type="match status" value="1"/>
</dbReference>
<dbReference type="Proteomes" id="UP000051952">
    <property type="component" value="Unassembled WGS sequence"/>
</dbReference>
<keyword evidence="1 4" id="KW-0547">Nucleotide-binding</keyword>
<dbReference type="VEuPathDB" id="TriTrypDB:BSAL_06205"/>
<dbReference type="InterPro" id="IPR031327">
    <property type="entry name" value="MCM"/>
</dbReference>
<dbReference type="Gene3D" id="2.40.50.140">
    <property type="entry name" value="Nucleic acid-binding proteins"/>
    <property type="match status" value="1"/>
</dbReference>
<gene>
    <name evidence="7" type="ORF">BSAL_06205</name>
</gene>
<feature type="region of interest" description="Disordered" evidence="5">
    <location>
        <begin position="669"/>
        <end position="690"/>
    </location>
</feature>
<dbReference type="Pfam" id="PF17207">
    <property type="entry name" value="MCM_OB"/>
    <property type="match status" value="1"/>
</dbReference>
<dbReference type="Pfam" id="PF00493">
    <property type="entry name" value="MCM"/>
    <property type="match status" value="1"/>
</dbReference>
<name>A0A0S4J5X8_BODSA</name>
<dbReference type="InterPro" id="IPR041562">
    <property type="entry name" value="MCM_lid"/>
</dbReference>
<keyword evidence="8" id="KW-1185">Reference proteome</keyword>
<dbReference type="PANTHER" id="PTHR11630:SF47">
    <property type="entry name" value="DNA HELICASE MCM8"/>
    <property type="match status" value="1"/>
</dbReference>
<evidence type="ECO:0000313" key="8">
    <source>
        <dbReference type="Proteomes" id="UP000051952"/>
    </source>
</evidence>
<accession>A0A0S4J5X8</accession>
<keyword evidence="2 4" id="KW-0067">ATP-binding</keyword>
<dbReference type="OMA" id="TAVWPRY"/>
<keyword evidence="3 4" id="KW-0238">DNA-binding</keyword>
<dbReference type="InterPro" id="IPR003593">
    <property type="entry name" value="AAA+_ATPase"/>
</dbReference>
<reference evidence="8" key="1">
    <citation type="submission" date="2015-09" db="EMBL/GenBank/DDBJ databases">
        <authorList>
            <consortium name="Pathogen Informatics"/>
        </authorList>
    </citation>
    <scope>NUCLEOTIDE SEQUENCE [LARGE SCALE GENOMIC DNA]</scope>
    <source>
        <strain evidence="8">Lake Konstanz</strain>
    </source>
</reference>
<evidence type="ECO:0000256" key="5">
    <source>
        <dbReference type="SAM" id="MobiDB-lite"/>
    </source>
</evidence>
<feature type="domain" description="MCM C-terminal AAA(+) ATPase" evidence="6">
    <location>
        <begin position="352"/>
        <end position="536"/>
    </location>
</feature>
<dbReference type="SUPFAM" id="SSF52540">
    <property type="entry name" value="P-loop containing nucleoside triphosphate hydrolases"/>
    <property type="match status" value="1"/>
</dbReference>
<dbReference type="InterPro" id="IPR033762">
    <property type="entry name" value="MCM_OB"/>
</dbReference>
<evidence type="ECO:0000259" key="6">
    <source>
        <dbReference type="PROSITE" id="PS50051"/>
    </source>
</evidence>
<sequence>MQMPSFFFSPVPPQILALLWEMYGSTLIDCHYDHDAISQVWDSFGSILSESCPLRLPECLAYAPGEDADAVGAPLTAHDAATVGLLIFELPWTLLDDAQRQSISDVPLTVLPMLEFLRAVVAWRVAADCAATTTSGPREGVVDATKTRLQLVVRHSGTGSSSYDALGAHSINKLLAVQGTVIRLSSPKVVCKMMQFRCNLCGSIKNVELEGGPLQYPPACNGKCRGFFQPLTEGAVTEEVQLLKLQESTNAVSSGSSTQGIARVVEIELRGVWMDIAAAGDNVSIVGIVSTRRGDKAAGGLRQLSLKALSLTSLGSHGSSALSSRGRGGDHAASYGYGKVAQFYELVRHPRWMDRLVDSLCPGIMGHQDVKAAMLLALVGGSAKSHVRSNVHLLLIGDPGLGKSQMLRAVAAAAPRSSMATANTSSSCGLTITLSRDPQNGETTFEAGAVVHGDGGVTCIDEIDKGASEHKALLEVMEQCSISIAKAGTLFSMPVETSIIAAGNPVGGKFQPMKSLSENLNLSAPLLSRFDVIFLLQSHTSSASQSITSHVLSMHRTRNHGSNAQDSATLGGAGGMIPTSLITEFVQFAKDTCRPVMTTAAAIVLRDAYIEARKQFATNNTQLPVTPRYLQSLVRMSEAKAKLDLRSEVTSDDAMFAVTLLKRGTKSYMEGGPAGGVPSAHPGGGSKKLSPRDAALANIERLMASNGTDSLTHDEAVGCCADAGCKNPNAMLHQLNDHGALLMSGGRYRLRKKL</sequence>
<evidence type="ECO:0000256" key="4">
    <source>
        <dbReference type="RuleBase" id="RU004070"/>
    </source>
</evidence>
<dbReference type="GO" id="GO:0005524">
    <property type="term" value="F:ATP binding"/>
    <property type="evidence" value="ECO:0007669"/>
    <property type="project" value="UniProtKB-KW"/>
</dbReference>
<organism evidence="7 8">
    <name type="scientific">Bodo saltans</name>
    <name type="common">Flagellated protozoan</name>
    <dbReference type="NCBI Taxonomy" id="75058"/>
    <lineage>
        <taxon>Eukaryota</taxon>
        <taxon>Discoba</taxon>
        <taxon>Euglenozoa</taxon>
        <taxon>Kinetoplastea</taxon>
        <taxon>Metakinetoplastina</taxon>
        <taxon>Eubodonida</taxon>
        <taxon>Bodonidae</taxon>
        <taxon>Bodo</taxon>
    </lineage>
</organism>
<evidence type="ECO:0000256" key="1">
    <source>
        <dbReference type="ARBA" id="ARBA00022741"/>
    </source>
</evidence>
<dbReference type="InterPro" id="IPR012340">
    <property type="entry name" value="NA-bd_OB-fold"/>
</dbReference>
<dbReference type="GO" id="GO:0003697">
    <property type="term" value="F:single-stranded DNA binding"/>
    <property type="evidence" value="ECO:0007669"/>
    <property type="project" value="TreeGrafter"/>
</dbReference>
<dbReference type="InterPro" id="IPR027417">
    <property type="entry name" value="P-loop_NTPase"/>
</dbReference>
<dbReference type="Gene3D" id="2.20.28.10">
    <property type="match status" value="1"/>
</dbReference>
<dbReference type="OrthoDB" id="422555at2759"/>
<dbReference type="PRINTS" id="PR01657">
    <property type="entry name" value="MCMFAMILY"/>
</dbReference>
<dbReference type="EMBL" id="CYKH01001125">
    <property type="protein sequence ID" value="CUG84640.1"/>
    <property type="molecule type" value="Genomic_DNA"/>
</dbReference>
<evidence type="ECO:0000256" key="3">
    <source>
        <dbReference type="ARBA" id="ARBA00023125"/>
    </source>
</evidence>
<dbReference type="GO" id="GO:0017116">
    <property type="term" value="F:single-stranded DNA helicase activity"/>
    <property type="evidence" value="ECO:0007669"/>
    <property type="project" value="TreeGrafter"/>
</dbReference>
<dbReference type="SMART" id="SM00382">
    <property type="entry name" value="AAA"/>
    <property type="match status" value="1"/>
</dbReference>
<dbReference type="Pfam" id="PF17855">
    <property type="entry name" value="MCM_lid"/>
    <property type="match status" value="1"/>
</dbReference>
<dbReference type="AlphaFoldDB" id="A0A0S4J5X8"/>
<dbReference type="GO" id="GO:0005634">
    <property type="term" value="C:nucleus"/>
    <property type="evidence" value="ECO:0007669"/>
    <property type="project" value="TreeGrafter"/>
</dbReference>
<dbReference type="PANTHER" id="PTHR11630">
    <property type="entry name" value="DNA REPLICATION LICENSING FACTOR MCM FAMILY MEMBER"/>
    <property type="match status" value="1"/>
</dbReference>
<evidence type="ECO:0000256" key="2">
    <source>
        <dbReference type="ARBA" id="ARBA00022840"/>
    </source>
</evidence>